<feature type="domain" description="STAS" evidence="1">
    <location>
        <begin position="3"/>
        <end position="101"/>
    </location>
</feature>
<dbReference type="eggNOG" id="COG1366">
    <property type="taxonomic scope" value="Bacteria"/>
</dbReference>
<dbReference type="Proteomes" id="UP000000845">
    <property type="component" value="Chromosome"/>
</dbReference>
<organism evidence="2 3">
    <name type="scientific">Sebaldella termitidis (strain ATCC 33386 / NCTC 11300)</name>
    <dbReference type="NCBI Taxonomy" id="526218"/>
    <lineage>
        <taxon>Bacteria</taxon>
        <taxon>Fusobacteriati</taxon>
        <taxon>Fusobacteriota</taxon>
        <taxon>Fusobacteriia</taxon>
        <taxon>Fusobacteriales</taxon>
        <taxon>Leptotrichiaceae</taxon>
        <taxon>Sebaldella</taxon>
    </lineage>
</organism>
<proteinExistence type="predicted"/>
<dbReference type="HOGENOM" id="CLU_130803_0_0_0"/>
<dbReference type="RefSeq" id="WP_012859743.1">
    <property type="nucleotide sequence ID" value="NC_013517.1"/>
</dbReference>
<dbReference type="InterPro" id="IPR002645">
    <property type="entry name" value="STAS_dom"/>
</dbReference>
<dbReference type="STRING" id="526218.Sterm_0259"/>
<reference evidence="3" key="1">
    <citation type="submission" date="2009-09" db="EMBL/GenBank/DDBJ databases">
        <title>The complete chromosome of Sebaldella termitidis ATCC 33386.</title>
        <authorList>
            <consortium name="US DOE Joint Genome Institute (JGI-PGF)"/>
            <person name="Lucas S."/>
            <person name="Copeland A."/>
            <person name="Lapidus A."/>
            <person name="Glavina del Rio T."/>
            <person name="Dalin E."/>
            <person name="Tice H."/>
            <person name="Bruce D."/>
            <person name="Goodwin L."/>
            <person name="Pitluck S."/>
            <person name="Kyrpides N."/>
            <person name="Mavromatis K."/>
            <person name="Ivanova N."/>
            <person name="Mikhailova N."/>
            <person name="Sims D."/>
            <person name="Meincke L."/>
            <person name="Brettin T."/>
            <person name="Detter J.C."/>
            <person name="Han C."/>
            <person name="Larimer F."/>
            <person name="Land M."/>
            <person name="Hauser L."/>
            <person name="Markowitz V."/>
            <person name="Cheng J.F."/>
            <person name="Hugenholtz P."/>
            <person name="Woyke T."/>
            <person name="Wu D."/>
            <person name="Eisen J.A."/>
        </authorList>
    </citation>
    <scope>NUCLEOTIDE SEQUENCE [LARGE SCALE GENOMIC DNA]</scope>
    <source>
        <strain evidence="3">ATCC 33386 / NCTC 11300</strain>
    </source>
</reference>
<dbReference type="EMBL" id="CP001739">
    <property type="protein sequence ID" value="ACZ07144.1"/>
    <property type="molecule type" value="Genomic_DNA"/>
</dbReference>
<name>D1AKX8_SEBTE</name>
<dbReference type="Pfam" id="PF01740">
    <property type="entry name" value="STAS"/>
    <property type="match status" value="1"/>
</dbReference>
<protein>
    <submittedName>
        <fullName evidence="2">Sulfate transporter/antisigma-factor antagonist STAS</fullName>
    </submittedName>
</protein>
<reference evidence="2 3" key="2">
    <citation type="journal article" date="2010" name="Stand. Genomic Sci.">
        <title>Complete genome sequence of Sebaldella termitidis type strain (NCTC 11300).</title>
        <authorList>
            <person name="Harmon-Smith M."/>
            <person name="Celia L."/>
            <person name="Chertkov O."/>
            <person name="Lapidus A."/>
            <person name="Copeland A."/>
            <person name="Glavina Del Rio T."/>
            <person name="Nolan M."/>
            <person name="Lucas S."/>
            <person name="Tice H."/>
            <person name="Cheng J.F."/>
            <person name="Han C."/>
            <person name="Detter J.C."/>
            <person name="Bruce D."/>
            <person name="Goodwin L."/>
            <person name="Pitluck S."/>
            <person name="Pati A."/>
            <person name="Liolios K."/>
            <person name="Ivanova N."/>
            <person name="Mavromatis K."/>
            <person name="Mikhailova N."/>
            <person name="Chen A."/>
            <person name="Palaniappan K."/>
            <person name="Land M."/>
            <person name="Hauser L."/>
            <person name="Chang Y.J."/>
            <person name="Jeffries C.D."/>
            <person name="Brettin T."/>
            <person name="Goker M."/>
            <person name="Beck B."/>
            <person name="Bristow J."/>
            <person name="Eisen J.A."/>
            <person name="Markowitz V."/>
            <person name="Hugenholtz P."/>
            <person name="Kyrpides N.C."/>
            <person name="Klenk H.P."/>
            <person name="Chen F."/>
        </authorList>
    </citation>
    <scope>NUCLEOTIDE SEQUENCE [LARGE SCALE GENOMIC DNA]</scope>
    <source>
        <strain evidence="3">ATCC 33386 / NCTC 11300</strain>
    </source>
</reference>
<dbReference type="Gene3D" id="3.30.750.24">
    <property type="entry name" value="STAS domain"/>
    <property type="match status" value="1"/>
</dbReference>
<dbReference type="KEGG" id="str:Sterm_0259"/>
<dbReference type="PROSITE" id="PS50801">
    <property type="entry name" value="STAS"/>
    <property type="match status" value="1"/>
</dbReference>
<sequence>MEDRFLYSEADDTIFIKIEGNATMKNSKTLSDLLAKIFKGEKKNLVFEMSACNYLDSTFLGLIAKCALEIKKTWNSTLYIMNASNMVLSGLKQTGIDKFVEKIEDSSLQLKTSELENQDFSDRKEKTLHILEMHKTLMELNEKNKETFQNVVNMIEKDLNK</sequence>
<accession>D1AKX8</accession>
<evidence type="ECO:0000313" key="2">
    <source>
        <dbReference type="EMBL" id="ACZ07144.1"/>
    </source>
</evidence>
<dbReference type="InterPro" id="IPR036513">
    <property type="entry name" value="STAS_dom_sf"/>
</dbReference>
<gene>
    <name evidence="2" type="ordered locus">Sterm_0259</name>
</gene>
<dbReference type="AlphaFoldDB" id="D1AKX8"/>
<dbReference type="SUPFAM" id="SSF52091">
    <property type="entry name" value="SpoIIaa-like"/>
    <property type="match status" value="1"/>
</dbReference>
<dbReference type="CDD" id="cd07043">
    <property type="entry name" value="STAS_anti-anti-sigma_factors"/>
    <property type="match status" value="1"/>
</dbReference>
<evidence type="ECO:0000259" key="1">
    <source>
        <dbReference type="PROSITE" id="PS50801"/>
    </source>
</evidence>
<keyword evidence="3" id="KW-1185">Reference proteome</keyword>
<evidence type="ECO:0000313" key="3">
    <source>
        <dbReference type="Proteomes" id="UP000000845"/>
    </source>
</evidence>